<reference evidence="1 2" key="1">
    <citation type="submission" date="2013-12" db="EMBL/GenBank/DDBJ databases">
        <title>Draft genome of the parsitic nematode Ancylostoma duodenale.</title>
        <authorList>
            <person name="Mitreva M."/>
        </authorList>
    </citation>
    <scope>NUCLEOTIDE SEQUENCE [LARGE SCALE GENOMIC DNA]</scope>
    <source>
        <strain evidence="1 2">Zhejiang</strain>
    </source>
</reference>
<keyword evidence="2" id="KW-1185">Reference proteome</keyword>
<dbReference type="Proteomes" id="UP000054047">
    <property type="component" value="Unassembled WGS sequence"/>
</dbReference>
<protein>
    <submittedName>
        <fullName evidence="1">Uncharacterized protein</fullName>
    </submittedName>
</protein>
<sequence length="67" mass="7638">MKNHLEAGGKLVTAWTPITDARKEEWLAMRQVWLMLDGIVEKFAKPDQLIVTACNKVYSVDVLLHKS</sequence>
<name>A0A0C2D7S9_9BILA</name>
<dbReference type="EMBL" id="KN733399">
    <property type="protein sequence ID" value="KIH58202.1"/>
    <property type="molecule type" value="Genomic_DNA"/>
</dbReference>
<organism evidence="1 2">
    <name type="scientific">Ancylostoma duodenale</name>
    <dbReference type="NCBI Taxonomy" id="51022"/>
    <lineage>
        <taxon>Eukaryota</taxon>
        <taxon>Metazoa</taxon>
        <taxon>Ecdysozoa</taxon>
        <taxon>Nematoda</taxon>
        <taxon>Chromadorea</taxon>
        <taxon>Rhabditida</taxon>
        <taxon>Rhabditina</taxon>
        <taxon>Rhabditomorpha</taxon>
        <taxon>Strongyloidea</taxon>
        <taxon>Ancylostomatidae</taxon>
        <taxon>Ancylostomatinae</taxon>
        <taxon>Ancylostoma</taxon>
    </lineage>
</organism>
<gene>
    <name evidence="1" type="ORF">ANCDUO_11593</name>
</gene>
<accession>A0A0C2D7S9</accession>
<evidence type="ECO:0000313" key="1">
    <source>
        <dbReference type="EMBL" id="KIH58202.1"/>
    </source>
</evidence>
<evidence type="ECO:0000313" key="2">
    <source>
        <dbReference type="Proteomes" id="UP000054047"/>
    </source>
</evidence>
<proteinExistence type="predicted"/>
<dbReference type="AlphaFoldDB" id="A0A0C2D7S9"/>